<sequence length="290" mass="33797">MSIEKKVFLGVHVPKCAGSSILSELKRVYGDQCYQSTSLVNNFRGSKSDLTDTYKNLDYSGYFGHHFCDELLKIIGRDVFLFTFLRDPLERAVSHYKYVNRMKQSLGRQPVAFSDFIKTLPSMTKFLLQRFPSLVDQSCRTEQAWLKAASILKKFDFVGDTEGIESFQEVFAREFGVNLNLKVVKNKAPKDGHNLDCHQIEAMLGALEDDVLLYQWYKRCWHLSRDEVQNSELDFYVNSEFNKDRFFNFHASSLIQDLKANNALDLLRDFPFKDDEFRLVIWDKLNRSQS</sequence>
<name>A0ABU2HFU8_9GAMM</name>
<dbReference type="InterPro" id="IPR005331">
    <property type="entry name" value="Sulfotransferase"/>
</dbReference>
<dbReference type="SUPFAM" id="SSF52540">
    <property type="entry name" value="P-loop containing nucleoside triphosphate hydrolases"/>
    <property type="match status" value="1"/>
</dbReference>
<reference evidence="1" key="1">
    <citation type="submission" date="2023-09" db="EMBL/GenBank/DDBJ databases">
        <title>Marinobacter sediminicola sp. nov. and Marinobacter maritimum sp. nov., isolated from marine sediment.</title>
        <authorList>
            <person name="An J."/>
        </authorList>
    </citation>
    <scope>NUCLEOTIDE SEQUENCE</scope>
    <source>
        <strain evidence="1">F60267</strain>
    </source>
</reference>
<dbReference type="InterPro" id="IPR027417">
    <property type="entry name" value="P-loop_NTPase"/>
</dbReference>
<evidence type="ECO:0000313" key="1">
    <source>
        <dbReference type="EMBL" id="MDS1309461.1"/>
    </source>
</evidence>
<comment type="caution">
    <text evidence="1">The sequence shown here is derived from an EMBL/GenBank/DDBJ whole genome shotgun (WGS) entry which is preliminary data.</text>
</comment>
<gene>
    <name evidence="1" type="ORF">RKA07_04965</name>
</gene>
<organism evidence="1 2">
    <name type="scientific">Marinobacter xiaoshiensis</name>
    <dbReference type="NCBI Taxonomy" id="3073652"/>
    <lineage>
        <taxon>Bacteria</taxon>
        <taxon>Pseudomonadati</taxon>
        <taxon>Pseudomonadota</taxon>
        <taxon>Gammaproteobacteria</taxon>
        <taxon>Pseudomonadales</taxon>
        <taxon>Marinobacteraceae</taxon>
        <taxon>Marinobacter</taxon>
    </lineage>
</organism>
<dbReference type="RefSeq" id="WP_310965740.1">
    <property type="nucleotide sequence ID" value="NZ_JAVMBO010000007.1"/>
</dbReference>
<dbReference type="Pfam" id="PF03567">
    <property type="entry name" value="Sulfotransfer_2"/>
    <property type="match status" value="1"/>
</dbReference>
<accession>A0ABU2HFU8</accession>
<proteinExistence type="predicted"/>
<dbReference type="Gene3D" id="3.40.50.300">
    <property type="entry name" value="P-loop containing nucleotide triphosphate hydrolases"/>
    <property type="match status" value="1"/>
</dbReference>
<dbReference type="Proteomes" id="UP001267407">
    <property type="component" value="Unassembled WGS sequence"/>
</dbReference>
<protein>
    <submittedName>
        <fullName evidence="1">Sulfotransferase family 2 domain-containing protein</fullName>
    </submittedName>
</protein>
<keyword evidence="2" id="KW-1185">Reference proteome</keyword>
<evidence type="ECO:0000313" key="2">
    <source>
        <dbReference type="Proteomes" id="UP001267407"/>
    </source>
</evidence>
<dbReference type="EMBL" id="JAVMBO010000007">
    <property type="protein sequence ID" value="MDS1309461.1"/>
    <property type="molecule type" value="Genomic_DNA"/>
</dbReference>